<evidence type="ECO:0000313" key="5">
    <source>
        <dbReference type="EMBL" id="MBP2623577.1"/>
    </source>
</evidence>
<dbReference type="InterPro" id="IPR018060">
    <property type="entry name" value="HTH_AraC"/>
</dbReference>
<dbReference type="InterPro" id="IPR037923">
    <property type="entry name" value="HTH-like"/>
</dbReference>
<evidence type="ECO:0000256" key="2">
    <source>
        <dbReference type="ARBA" id="ARBA00023125"/>
    </source>
</evidence>
<comment type="caution">
    <text evidence="5">The sequence shown here is derived from an EMBL/GenBank/DDBJ whole genome shotgun (WGS) entry which is preliminary data.</text>
</comment>
<evidence type="ECO:0000313" key="6">
    <source>
        <dbReference type="Proteomes" id="UP001519296"/>
    </source>
</evidence>
<evidence type="ECO:0000259" key="4">
    <source>
        <dbReference type="PROSITE" id="PS01124"/>
    </source>
</evidence>
<dbReference type="SUPFAM" id="SSF51215">
    <property type="entry name" value="Regulatory protein AraC"/>
    <property type="match status" value="1"/>
</dbReference>
<dbReference type="InterPro" id="IPR014710">
    <property type="entry name" value="RmlC-like_jellyroll"/>
</dbReference>
<dbReference type="PANTHER" id="PTHR43280">
    <property type="entry name" value="ARAC-FAMILY TRANSCRIPTIONAL REGULATOR"/>
    <property type="match status" value="1"/>
</dbReference>
<dbReference type="PROSITE" id="PS01124">
    <property type="entry name" value="HTH_ARAC_FAMILY_2"/>
    <property type="match status" value="1"/>
</dbReference>
<dbReference type="PRINTS" id="PR00032">
    <property type="entry name" value="HTHARAC"/>
</dbReference>
<dbReference type="Gene3D" id="1.10.10.60">
    <property type="entry name" value="Homeodomain-like"/>
    <property type="match status" value="2"/>
</dbReference>
<dbReference type="InterPro" id="IPR003313">
    <property type="entry name" value="AraC-bd"/>
</dbReference>
<dbReference type="Gene3D" id="2.60.120.10">
    <property type="entry name" value="Jelly Rolls"/>
    <property type="match status" value="1"/>
</dbReference>
<keyword evidence="6" id="KW-1185">Reference proteome</keyword>
<keyword evidence="1" id="KW-0805">Transcription regulation</keyword>
<dbReference type="Proteomes" id="UP001519296">
    <property type="component" value="Unassembled WGS sequence"/>
</dbReference>
<keyword evidence="3" id="KW-0804">Transcription</keyword>
<dbReference type="RefSeq" id="WP_209628073.1">
    <property type="nucleotide sequence ID" value="NZ_PRDG01000003.1"/>
</dbReference>
<evidence type="ECO:0000256" key="3">
    <source>
        <dbReference type="ARBA" id="ARBA00023163"/>
    </source>
</evidence>
<dbReference type="CDD" id="cd02208">
    <property type="entry name" value="cupin_RmlC-like"/>
    <property type="match status" value="1"/>
</dbReference>
<evidence type="ECO:0000256" key="1">
    <source>
        <dbReference type="ARBA" id="ARBA00023015"/>
    </source>
</evidence>
<dbReference type="SMART" id="SM00342">
    <property type="entry name" value="HTH_ARAC"/>
    <property type="match status" value="1"/>
</dbReference>
<dbReference type="EMBL" id="PRDG01000003">
    <property type="protein sequence ID" value="MBP2623577.1"/>
    <property type="molecule type" value="Genomic_DNA"/>
</dbReference>
<dbReference type="Pfam" id="PF12833">
    <property type="entry name" value="HTH_18"/>
    <property type="match status" value="1"/>
</dbReference>
<organism evidence="5 6">
    <name type="scientific">Streptococcus oricebi</name>
    <dbReference type="NCBI Taxonomy" id="1547447"/>
    <lineage>
        <taxon>Bacteria</taxon>
        <taxon>Bacillati</taxon>
        <taxon>Bacillota</taxon>
        <taxon>Bacilli</taxon>
        <taxon>Lactobacillales</taxon>
        <taxon>Streptococcaceae</taxon>
        <taxon>Streptococcus</taxon>
    </lineage>
</organism>
<dbReference type="SUPFAM" id="SSF46689">
    <property type="entry name" value="Homeodomain-like"/>
    <property type="match status" value="2"/>
</dbReference>
<proteinExistence type="predicted"/>
<sequence>MPLNKLQQNIAYKEQGTPYSLTRTITQNGRPDILFHWHTDLEIVYVHEGRARFHIDSDYFTSQAGDIILIRPKALHSIHPIGNERHSMDALNFHLDLTGYSTMDAASINYLQPLYNGELDFIRVIKPDQAAYPAIKACLFRAMEIGADRGEYFEFLLKAQLNQLLYLLFSQSYITSNHRSLESYRKEEKIRSLIDYISQHYQDNLSIEHLSAYCGYSPTHFMNFFKKHLGVSCMEYLIQFRLRKAAELLEHSTISILEVAQQIGFNNLSNFNRQFKKYYQMTPSQYRRTNSPS</sequence>
<dbReference type="PANTHER" id="PTHR43280:SF28">
    <property type="entry name" value="HTH-TYPE TRANSCRIPTIONAL ACTIVATOR RHAS"/>
    <property type="match status" value="1"/>
</dbReference>
<keyword evidence="2" id="KW-0238">DNA-binding</keyword>
<dbReference type="InterPro" id="IPR018062">
    <property type="entry name" value="HTH_AraC-typ_CS"/>
</dbReference>
<reference evidence="5 6" key="1">
    <citation type="submission" date="2018-02" db="EMBL/GenBank/DDBJ databases">
        <title>Draft genome sequence of Streptococcus oricebi CCUG 70868T type strain.</title>
        <authorList>
            <person name="Mendez V."/>
            <person name="Salva-Serra F."/>
            <person name="Jaen-Luchoro D."/>
            <person name="Gonzales-Siles L."/>
            <person name="Karlsson R."/>
            <person name="Engstrom-Jakobsson H."/>
            <person name="Busquets A."/>
            <person name="Gomila M."/>
            <person name="Pineiro-Iglesias B."/>
            <person name="Bennasar-Figueras A."/>
            <person name="Seeger M."/>
            <person name="Moore E."/>
        </authorList>
    </citation>
    <scope>NUCLEOTIDE SEQUENCE [LARGE SCALE GENOMIC DNA]</scope>
    <source>
        <strain evidence="5 6">CCUG 70868</strain>
    </source>
</reference>
<name>A0ABS5B421_9STRE</name>
<accession>A0ABS5B421</accession>
<dbReference type="Pfam" id="PF02311">
    <property type="entry name" value="AraC_binding"/>
    <property type="match status" value="1"/>
</dbReference>
<protein>
    <submittedName>
        <fullName evidence="5">AraC family transcriptional regulator</fullName>
    </submittedName>
</protein>
<feature type="domain" description="HTH araC/xylS-type" evidence="4">
    <location>
        <begin position="191"/>
        <end position="289"/>
    </location>
</feature>
<gene>
    <name evidence="5" type="ORF">C4K46_06430</name>
</gene>
<dbReference type="InterPro" id="IPR020449">
    <property type="entry name" value="Tscrpt_reg_AraC-type_HTH"/>
</dbReference>
<dbReference type="InterPro" id="IPR009057">
    <property type="entry name" value="Homeodomain-like_sf"/>
</dbReference>
<dbReference type="PROSITE" id="PS00041">
    <property type="entry name" value="HTH_ARAC_FAMILY_1"/>
    <property type="match status" value="1"/>
</dbReference>